<organism evidence="1 2">
    <name type="scientific">Bauhinia variegata</name>
    <name type="common">Purple orchid tree</name>
    <name type="synonym">Phanera variegata</name>
    <dbReference type="NCBI Taxonomy" id="167791"/>
    <lineage>
        <taxon>Eukaryota</taxon>
        <taxon>Viridiplantae</taxon>
        <taxon>Streptophyta</taxon>
        <taxon>Embryophyta</taxon>
        <taxon>Tracheophyta</taxon>
        <taxon>Spermatophyta</taxon>
        <taxon>Magnoliopsida</taxon>
        <taxon>eudicotyledons</taxon>
        <taxon>Gunneridae</taxon>
        <taxon>Pentapetalae</taxon>
        <taxon>rosids</taxon>
        <taxon>fabids</taxon>
        <taxon>Fabales</taxon>
        <taxon>Fabaceae</taxon>
        <taxon>Cercidoideae</taxon>
        <taxon>Cercideae</taxon>
        <taxon>Bauhiniinae</taxon>
        <taxon>Bauhinia</taxon>
    </lineage>
</organism>
<name>A0ACB9NFC1_BAUVA</name>
<comment type="caution">
    <text evidence="1">The sequence shown here is derived from an EMBL/GenBank/DDBJ whole genome shotgun (WGS) entry which is preliminary data.</text>
</comment>
<sequence>MELFANIAPNIAEKFQFCTGEYRKAGLTIGYKGCQFHMVMKEFMIQAGDFVKANSGQNTNGCQIEDWLCYSGTEACLWHIPTVYVFHRQNCTVHLVANHMDSHDESWTSPVADQ</sequence>
<accession>A0ACB9NFC1</accession>
<proteinExistence type="predicted"/>
<reference evidence="1 2" key="1">
    <citation type="journal article" date="2022" name="DNA Res.">
        <title>Chromosomal-level genome assembly of the orchid tree Bauhinia variegata (Leguminosae; Cercidoideae) supports the allotetraploid origin hypothesis of Bauhinia.</title>
        <authorList>
            <person name="Zhong Y."/>
            <person name="Chen Y."/>
            <person name="Zheng D."/>
            <person name="Pang J."/>
            <person name="Liu Y."/>
            <person name="Luo S."/>
            <person name="Meng S."/>
            <person name="Qian L."/>
            <person name="Wei D."/>
            <person name="Dai S."/>
            <person name="Zhou R."/>
        </authorList>
    </citation>
    <scope>NUCLEOTIDE SEQUENCE [LARGE SCALE GENOMIC DNA]</scope>
    <source>
        <strain evidence="1">BV-YZ2020</strain>
    </source>
</reference>
<protein>
    <submittedName>
        <fullName evidence="1">Uncharacterized protein</fullName>
    </submittedName>
</protein>
<gene>
    <name evidence="1" type="ORF">L6164_013426</name>
</gene>
<keyword evidence="2" id="KW-1185">Reference proteome</keyword>
<dbReference type="EMBL" id="CM039431">
    <property type="protein sequence ID" value="KAI4334713.1"/>
    <property type="molecule type" value="Genomic_DNA"/>
</dbReference>
<dbReference type="Proteomes" id="UP000828941">
    <property type="component" value="Chromosome 6"/>
</dbReference>
<evidence type="ECO:0000313" key="2">
    <source>
        <dbReference type="Proteomes" id="UP000828941"/>
    </source>
</evidence>
<evidence type="ECO:0000313" key="1">
    <source>
        <dbReference type="EMBL" id="KAI4334713.1"/>
    </source>
</evidence>